<feature type="signal peptide" evidence="2">
    <location>
        <begin position="1"/>
        <end position="22"/>
    </location>
</feature>
<accession>A0A833WCQ8</accession>
<comment type="caution">
    <text evidence="3">The sequence shown here is derived from an EMBL/GenBank/DDBJ whole genome shotgun (WGS) entry which is preliminary data.</text>
</comment>
<evidence type="ECO:0000313" key="4">
    <source>
        <dbReference type="Proteomes" id="UP000602510"/>
    </source>
</evidence>
<dbReference type="AlphaFoldDB" id="A0A833WCQ8"/>
<keyword evidence="4" id="KW-1185">Reference proteome</keyword>
<evidence type="ECO:0008006" key="5">
    <source>
        <dbReference type="Google" id="ProtNLM"/>
    </source>
</evidence>
<name>A0A833WCQ8_PHYIN</name>
<dbReference type="Proteomes" id="UP000602510">
    <property type="component" value="Unassembled WGS sequence"/>
</dbReference>
<evidence type="ECO:0000256" key="2">
    <source>
        <dbReference type="SAM" id="SignalP"/>
    </source>
</evidence>
<feature type="region of interest" description="Disordered" evidence="1">
    <location>
        <begin position="151"/>
        <end position="218"/>
    </location>
</feature>
<feature type="compositionally biased region" description="Polar residues" evidence="1">
    <location>
        <begin position="26"/>
        <end position="39"/>
    </location>
</feature>
<evidence type="ECO:0000256" key="1">
    <source>
        <dbReference type="SAM" id="MobiDB-lite"/>
    </source>
</evidence>
<organism evidence="3 4">
    <name type="scientific">Phytophthora infestans</name>
    <name type="common">Potato late blight agent</name>
    <name type="synonym">Botrytis infestans</name>
    <dbReference type="NCBI Taxonomy" id="4787"/>
    <lineage>
        <taxon>Eukaryota</taxon>
        <taxon>Sar</taxon>
        <taxon>Stramenopiles</taxon>
        <taxon>Oomycota</taxon>
        <taxon>Peronosporomycetes</taxon>
        <taxon>Peronosporales</taxon>
        <taxon>Peronosporaceae</taxon>
        <taxon>Phytophthora</taxon>
    </lineage>
</organism>
<dbReference type="EMBL" id="WSZM01001012">
    <property type="protein sequence ID" value="KAF4028610.1"/>
    <property type="molecule type" value="Genomic_DNA"/>
</dbReference>
<feature type="compositionally biased region" description="Polar residues" evidence="1">
    <location>
        <begin position="190"/>
        <end position="218"/>
    </location>
</feature>
<keyword evidence="2" id="KW-0732">Signal</keyword>
<reference evidence="3" key="1">
    <citation type="submission" date="2020-04" db="EMBL/GenBank/DDBJ databases">
        <title>Hybrid Assembly of Korean Phytophthora infestans isolates.</title>
        <authorList>
            <person name="Prokchorchik M."/>
            <person name="Lee Y."/>
            <person name="Seo J."/>
            <person name="Cho J.-H."/>
            <person name="Park Y.-E."/>
            <person name="Jang D.-C."/>
            <person name="Im J.-S."/>
            <person name="Choi J.-G."/>
            <person name="Park H.-J."/>
            <person name="Lee G.-B."/>
            <person name="Lee Y.-G."/>
            <person name="Hong S.-Y."/>
            <person name="Cho K."/>
            <person name="Sohn K.H."/>
        </authorList>
    </citation>
    <scope>NUCLEOTIDE SEQUENCE</scope>
    <source>
        <strain evidence="3">KR_1_A1</strain>
    </source>
</reference>
<feature type="region of interest" description="Disordered" evidence="1">
    <location>
        <begin position="26"/>
        <end position="48"/>
    </location>
</feature>
<sequence length="278" mass="28489">MFRKFAVCTAVLVAVLSNEALSLQQGGSFTPTTGGNQDDSPGGDTGRYYSIPGDHSGYAGLDSGSHYAVSGDGGPCGYACFHSGHYHADDTLNAFDSVDPFNAFGFSRFGLQPELPHRGNQEPSCYPCRYDTDPSGNSGCYHTYVDSADPAETPAVTTPTSTKGPVVTPAATTSTDVESSASKADDSASTTQESSSDNIEQTAQQANTQSGNENNDGTSTSTIGLALVGTVAAVAAVGVAAAQVKKARDADAALETPGDSENIHIEIKRTPAGGSTIL</sequence>
<gene>
    <name evidence="3" type="ORF">GN244_ATG19711</name>
</gene>
<proteinExistence type="predicted"/>
<evidence type="ECO:0000313" key="3">
    <source>
        <dbReference type="EMBL" id="KAF4028610.1"/>
    </source>
</evidence>
<feature type="chain" id="PRO_5032970014" description="Carbohydrate-binding protein" evidence="2">
    <location>
        <begin position="23"/>
        <end position="278"/>
    </location>
</feature>
<protein>
    <recommendedName>
        <fullName evidence="5">Carbohydrate-binding protein</fullName>
    </recommendedName>
</protein>